<keyword evidence="4" id="KW-0997">Cell inner membrane</keyword>
<keyword evidence="2" id="KW-1003">Cell membrane</keyword>
<evidence type="ECO:0000256" key="8">
    <source>
        <dbReference type="SAM" id="SignalP"/>
    </source>
</evidence>
<dbReference type="Gene3D" id="3.55.40.10">
    <property type="entry name" value="minor pseudopilin epsh domain"/>
    <property type="match status" value="1"/>
</dbReference>
<feature type="chain" id="PRO_5046310683" description="General secretion pathway GspH domain-containing protein" evidence="8">
    <location>
        <begin position="23"/>
        <end position="191"/>
    </location>
</feature>
<evidence type="ECO:0000256" key="5">
    <source>
        <dbReference type="ARBA" id="ARBA00022692"/>
    </source>
</evidence>
<feature type="domain" description="General secretion pathway GspH" evidence="9">
    <location>
        <begin position="27"/>
        <end position="163"/>
    </location>
</feature>
<keyword evidence="6" id="KW-1133">Transmembrane helix</keyword>
<feature type="signal peptide" evidence="8">
    <location>
        <begin position="1"/>
        <end position="22"/>
    </location>
</feature>
<keyword evidence="11" id="KW-1185">Reference proteome</keyword>
<evidence type="ECO:0000256" key="4">
    <source>
        <dbReference type="ARBA" id="ARBA00022519"/>
    </source>
</evidence>
<keyword evidence="7" id="KW-0472">Membrane</keyword>
<keyword evidence="3" id="KW-0488">Methylation</keyword>
<evidence type="ECO:0000313" key="11">
    <source>
        <dbReference type="Proteomes" id="UP001204798"/>
    </source>
</evidence>
<dbReference type="EMBL" id="JANUCP010000005">
    <property type="protein sequence ID" value="MCS3920192.1"/>
    <property type="molecule type" value="Genomic_DNA"/>
</dbReference>
<reference evidence="10 11" key="1">
    <citation type="submission" date="2022-08" db="EMBL/GenBank/DDBJ databases">
        <title>Bacterial and archaeal communities from various locations to study Microbial Dark Matter (Phase II).</title>
        <authorList>
            <person name="Stepanauskas R."/>
        </authorList>
    </citation>
    <scope>NUCLEOTIDE SEQUENCE [LARGE SCALE GENOMIC DNA]</scope>
    <source>
        <strain evidence="10 11">PD1</strain>
    </source>
</reference>
<evidence type="ECO:0000256" key="7">
    <source>
        <dbReference type="ARBA" id="ARBA00023136"/>
    </source>
</evidence>
<evidence type="ECO:0000256" key="2">
    <source>
        <dbReference type="ARBA" id="ARBA00022475"/>
    </source>
</evidence>
<comment type="subcellular location">
    <subcellularLocation>
        <location evidence="1">Cell inner membrane</location>
        <topology evidence="1">Single-pass membrane protein</topology>
    </subcellularLocation>
</comment>
<evidence type="ECO:0000256" key="3">
    <source>
        <dbReference type="ARBA" id="ARBA00022481"/>
    </source>
</evidence>
<name>A0ABT2EQJ5_9BACT</name>
<keyword evidence="5" id="KW-0812">Transmembrane</keyword>
<protein>
    <recommendedName>
        <fullName evidence="9">General secretion pathway GspH domain-containing protein</fullName>
    </recommendedName>
</protein>
<gene>
    <name evidence="10" type="ORF">M2350_002621</name>
</gene>
<sequence length="191" mass="20941">MTLLVLLAFIAAPSFVSVTKSAQVRTAAREIVAVLRYARAKALSLGRPVLVSFDREQRTVSVLLPTDVVQRRLTVSEQAISLGGEIDLTDEDWWKLSGERLETLEPEQFATDPSPMGRERTLPEGVEVKSIRDLDTGEELNLIAFYPDGTASGAEIVVANEKLAVVLEIIPLTGSIQLQELSPDEIGSRQR</sequence>
<dbReference type="SUPFAM" id="SSF54523">
    <property type="entry name" value="Pili subunits"/>
    <property type="match status" value="1"/>
</dbReference>
<dbReference type="RefSeq" id="WP_259098355.1">
    <property type="nucleotide sequence ID" value="NZ_CP130454.1"/>
</dbReference>
<proteinExistence type="predicted"/>
<dbReference type="InterPro" id="IPR045584">
    <property type="entry name" value="Pilin-like"/>
</dbReference>
<evidence type="ECO:0000256" key="1">
    <source>
        <dbReference type="ARBA" id="ARBA00004377"/>
    </source>
</evidence>
<dbReference type="Pfam" id="PF12019">
    <property type="entry name" value="GspH"/>
    <property type="match status" value="1"/>
</dbReference>
<evidence type="ECO:0000259" key="9">
    <source>
        <dbReference type="Pfam" id="PF12019"/>
    </source>
</evidence>
<dbReference type="Proteomes" id="UP001204798">
    <property type="component" value="Unassembled WGS sequence"/>
</dbReference>
<accession>A0ABT2EQJ5</accession>
<evidence type="ECO:0000313" key="10">
    <source>
        <dbReference type="EMBL" id="MCS3920192.1"/>
    </source>
</evidence>
<evidence type="ECO:0000256" key="6">
    <source>
        <dbReference type="ARBA" id="ARBA00022989"/>
    </source>
</evidence>
<dbReference type="InterPro" id="IPR022346">
    <property type="entry name" value="T2SS_GspH"/>
</dbReference>
<comment type="caution">
    <text evidence="10">The sequence shown here is derived from an EMBL/GenBank/DDBJ whole genome shotgun (WGS) entry which is preliminary data.</text>
</comment>
<organism evidence="10 11">
    <name type="scientific">Candidatus Fervidibacter sacchari</name>
    <dbReference type="NCBI Taxonomy" id="1448929"/>
    <lineage>
        <taxon>Bacteria</taxon>
        <taxon>Candidatus Fervidibacterota</taxon>
        <taxon>Candidatus Fervidibacter</taxon>
    </lineage>
</organism>
<keyword evidence="8" id="KW-0732">Signal</keyword>